<dbReference type="EMBL" id="CP054011">
    <property type="protein sequence ID" value="QKH88660.1"/>
    <property type="molecule type" value="Genomic_DNA"/>
</dbReference>
<dbReference type="RefSeq" id="WP_004360488.1">
    <property type="nucleotide sequence ID" value="NZ_CP054011.1"/>
</dbReference>
<reference evidence="2 3" key="1">
    <citation type="submission" date="2020-05" db="EMBL/GenBank/DDBJ databases">
        <title>FDA dAtabase for Regulatory Grade micrObial Sequences (FDA-ARGOS): Supporting development and validation of Infectious Disease Dx tests.</title>
        <authorList>
            <person name="Moreno J."/>
            <person name="Tallon L."/>
            <person name="Sadzewicz L."/>
            <person name="Zhao X."/>
            <person name="Vavikolanu K."/>
            <person name="Mehta A."/>
            <person name="Aluvathingal J."/>
            <person name="Nadendla S."/>
            <person name="Myers T."/>
            <person name="Yan Y."/>
            <person name="Sichtig H."/>
        </authorList>
    </citation>
    <scope>NUCLEOTIDE SEQUENCE [LARGE SCALE GENOMIC DNA]</scope>
    <source>
        <strain evidence="2 3">FDAARGOS_760</strain>
    </source>
</reference>
<feature type="signal peptide" evidence="1">
    <location>
        <begin position="1"/>
        <end position="23"/>
    </location>
</feature>
<evidence type="ECO:0000256" key="1">
    <source>
        <dbReference type="SAM" id="SignalP"/>
    </source>
</evidence>
<accession>A0A7D4JZD8</accession>
<sequence length="223" mass="25051">MKKIMTLAAMALCTITLCLTSCSKDDNNENIGGKEKELTKEQFLEARTKVLNSIPGSYKGLISADAKNQGLSGNIKWNINEDGIVVCKNFPYEALAFGISTDDNSSEAAHLRSALKEAPLANLQFRLIGNPDSKDPADLYATPRITTKIQTSQGTYNVVGQLRNDRLNAHYDIKSSSLNMKFIIYRLDKVIEHQDGRTEYKQEKKFSIPVEFELRTIEKKEIR</sequence>
<evidence type="ECO:0000313" key="2">
    <source>
        <dbReference type="EMBL" id="QKH88660.1"/>
    </source>
</evidence>
<dbReference type="Proteomes" id="UP000500843">
    <property type="component" value="Chromosome 2"/>
</dbReference>
<protein>
    <submittedName>
        <fullName evidence="2">DUF4840 domain-containing protein</fullName>
    </submittedName>
</protein>
<proteinExistence type="predicted"/>
<dbReference type="AlphaFoldDB" id="A0A7D4JZD8"/>
<organism evidence="2 3">
    <name type="scientific">Prevotella melaninogenica</name>
    <dbReference type="NCBI Taxonomy" id="28132"/>
    <lineage>
        <taxon>Bacteria</taxon>
        <taxon>Pseudomonadati</taxon>
        <taxon>Bacteroidota</taxon>
        <taxon>Bacteroidia</taxon>
        <taxon>Bacteroidales</taxon>
        <taxon>Prevotellaceae</taxon>
        <taxon>Prevotella</taxon>
    </lineage>
</organism>
<feature type="chain" id="PRO_5028824769" evidence="1">
    <location>
        <begin position="24"/>
        <end position="223"/>
    </location>
</feature>
<gene>
    <name evidence="2" type="ORF">FIU21_06640</name>
</gene>
<keyword evidence="1" id="KW-0732">Signal</keyword>
<evidence type="ECO:0000313" key="3">
    <source>
        <dbReference type="Proteomes" id="UP000500843"/>
    </source>
</evidence>
<name>A0A7D4JZD8_9BACT</name>